<evidence type="ECO:0000259" key="12">
    <source>
        <dbReference type="PROSITE" id="PS50042"/>
    </source>
</evidence>
<dbReference type="AlphaFoldDB" id="A0A5Q0H3N8"/>
<dbReference type="PROSITE" id="PS51063">
    <property type="entry name" value="HTH_CRP_2"/>
    <property type="match status" value="1"/>
</dbReference>
<reference evidence="15" key="1">
    <citation type="journal article" date="2021" name="Curr. Microbiol.">
        <title>Complete genome of nocamycin-producing strain Saccharothrix syringae NRRL B-16468 reveals the biosynthetic potential for secondary metabolites.</title>
        <authorList>
            <person name="Mo X."/>
            <person name="Yang S."/>
        </authorList>
    </citation>
    <scope>NUCLEOTIDE SEQUENCE [LARGE SCALE GENOMIC DNA]</scope>
    <source>
        <strain evidence="15">ATCC 51364 / DSM 43886 / JCM 6844 / KCTC 9398 / NBRC 14523 / NRRL B-16468 / INA 2240</strain>
    </source>
</reference>
<evidence type="ECO:0000313" key="14">
    <source>
        <dbReference type="EMBL" id="QFZ20535.1"/>
    </source>
</evidence>
<evidence type="ECO:0000256" key="9">
    <source>
        <dbReference type="ARBA" id="ARBA00029868"/>
    </source>
</evidence>
<keyword evidence="4" id="KW-0805">Transcription regulation</keyword>
<feature type="domain" description="HTH crp-type" evidence="13">
    <location>
        <begin position="138"/>
        <end position="211"/>
    </location>
</feature>
<dbReference type="GO" id="GO:0045893">
    <property type="term" value="P:positive regulation of DNA-templated transcription"/>
    <property type="evidence" value="ECO:0007669"/>
    <property type="project" value="UniProtKB-ARBA"/>
</dbReference>
<dbReference type="Gene3D" id="1.10.10.10">
    <property type="entry name" value="Winged helix-like DNA-binding domain superfamily/Winged helix DNA-binding domain"/>
    <property type="match status" value="1"/>
</dbReference>
<name>A0A5Q0H3N8_SACSY</name>
<evidence type="ECO:0000259" key="13">
    <source>
        <dbReference type="PROSITE" id="PS51063"/>
    </source>
</evidence>
<evidence type="ECO:0000256" key="4">
    <source>
        <dbReference type="ARBA" id="ARBA00023015"/>
    </source>
</evidence>
<keyword evidence="3" id="KW-0547">Nucleotide-binding</keyword>
<dbReference type="GO" id="GO:0030552">
    <property type="term" value="F:cAMP binding"/>
    <property type="evidence" value="ECO:0007669"/>
    <property type="project" value="UniProtKB-KW"/>
</dbReference>
<sequence length="218" mass="23992">MSTTGLPADNPILSTLDAVGETSEFPRGHVIFSEGEPGDRLYVIRSGKVKISRTTPGGREHLLALFGPSDMFGEVSIHDPGPRGSTATTVTQVQVLSIDRPALRQWMAHRPEISEQFLRALARRLRRTNSMLSGMILNDVPGRLAKALLELAVRFGSQEAGLLRVTHDLTQEELAQLIGASRETVNKALADFTHRGWLRLEGRTVLILDPDRLARRAS</sequence>
<dbReference type="SUPFAM" id="SSF51206">
    <property type="entry name" value="cAMP-binding domain-like"/>
    <property type="match status" value="1"/>
</dbReference>
<feature type="domain" description="Cyclic nucleotide-binding" evidence="12">
    <location>
        <begin position="21"/>
        <end position="124"/>
    </location>
</feature>
<dbReference type="FunFam" id="2.60.120.10:FF:000003">
    <property type="entry name" value="Crp/Fnr family transcriptional regulator"/>
    <property type="match status" value="1"/>
</dbReference>
<keyword evidence="5" id="KW-0238">DNA-binding</keyword>
<evidence type="ECO:0000256" key="3">
    <source>
        <dbReference type="ARBA" id="ARBA00022741"/>
    </source>
</evidence>
<dbReference type="InterPro" id="IPR000595">
    <property type="entry name" value="cNMP-bd_dom"/>
</dbReference>
<dbReference type="InterPro" id="IPR050397">
    <property type="entry name" value="Env_Response_Regulators"/>
</dbReference>
<evidence type="ECO:0000313" key="15">
    <source>
        <dbReference type="Proteomes" id="UP000325787"/>
    </source>
</evidence>
<dbReference type="InterPro" id="IPR012318">
    <property type="entry name" value="HTH_CRP"/>
</dbReference>
<evidence type="ECO:0000256" key="10">
    <source>
        <dbReference type="ARBA" id="ARBA00033082"/>
    </source>
</evidence>
<dbReference type="Gene3D" id="2.60.120.10">
    <property type="entry name" value="Jelly Rolls"/>
    <property type="match status" value="1"/>
</dbReference>
<keyword evidence="6" id="KW-0114">cAMP</keyword>
<evidence type="ECO:0000256" key="1">
    <source>
        <dbReference type="ARBA" id="ARBA00022491"/>
    </source>
</evidence>
<gene>
    <name evidence="14" type="ORF">EKG83_26795</name>
</gene>
<dbReference type="FunFam" id="1.10.10.10:FF:000019">
    <property type="entry name" value="Crp/Fnr family transcriptional regulator"/>
    <property type="match status" value="1"/>
</dbReference>
<protein>
    <recommendedName>
        <fullName evidence="11">CRP-like cAMP-activated global transcriptional regulator</fullName>
    </recommendedName>
    <alternativeName>
        <fullName evidence="10">cAMP receptor protein</fullName>
    </alternativeName>
    <alternativeName>
        <fullName evidence="9">cAMP regulatory protein</fullName>
    </alternativeName>
</protein>
<dbReference type="CDD" id="cd00038">
    <property type="entry name" value="CAP_ED"/>
    <property type="match status" value="1"/>
</dbReference>
<dbReference type="InterPro" id="IPR036390">
    <property type="entry name" value="WH_DNA-bd_sf"/>
</dbReference>
<evidence type="ECO:0000256" key="6">
    <source>
        <dbReference type="ARBA" id="ARBA00023149"/>
    </source>
</evidence>
<dbReference type="GO" id="GO:0045892">
    <property type="term" value="P:negative regulation of DNA-templated transcription"/>
    <property type="evidence" value="ECO:0007669"/>
    <property type="project" value="UniProtKB-ARBA"/>
</dbReference>
<evidence type="ECO:0000256" key="2">
    <source>
        <dbReference type="ARBA" id="ARBA00022566"/>
    </source>
</evidence>
<dbReference type="EMBL" id="CP034550">
    <property type="protein sequence ID" value="QFZ20535.1"/>
    <property type="molecule type" value="Genomic_DNA"/>
</dbReference>
<dbReference type="OrthoDB" id="892842at2"/>
<keyword evidence="15" id="KW-1185">Reference proteome</keyword>
<dbReference type="InterPro" id="IPR018490">
    <property type="entry name" value="cNMP-bd_dom_sf"/>
</dbReference>
<dbReference type="KEGG" id="ssyi:EKG83_26795"/>
<keyword evidence="8" id="KW-0804">Transcription</keyword>
<dbReference type="SMART" id="SM00419">
    <property type="entry name" value="HTH_CRP"/>
    <property type="match status" value="1"/>
</dbReference>
<proteinExistence type="predicted"/>
<dbReference type="PANTHER" id="PTHR24567:SF74">
    <property type="entry name" value="HTH-TYPE TRANSCRIPTIONAL REGULATOR ARCR"/>
    <property type="match status" value="1"/>
</dbReference>
<dbReference type="RefSeq" id="WP_051767031.1">
    <property type="nucleotide sequence ID" value="NZ_CP034550.1"/>
</dbReference>
<dbReference type="InterPro" id="IPR036388">
    <property type="entry name" value="WH-like_DNA-bd_sf"/>
</dbReference>
<evidence type="ECO:0000256" key="7">
    <source>
        <dbReference type="ARBA" id="ARBA00023159"/>
    </source>
</evidence>
<dbReference type="GO" id="GO:0003677">
    <property type="term" value="F:DNA binding"/>
    <property type="evidence" value="ECO:0007669"/>
    <property type="project" value="UniProtKB-KW"/>
</dbReference>
<dbReference type="Pfam" id="PF00027">
    <property type="entry name" value="cNMP_binding"/>
    <property type="match status" value="1"/>
</dbReference>
<accession>A0A5Q0H3N8</accession>
<dbReference type="SUPFAM" id="SSF46785">
    <property type="entry name" value="Winged helix' DNA-binding domain"/>
    <property type="match status" value="1"/>
</dbReference>
<dbReference type="PANTHER" id="PTHR24567">
    <property type="entry name" value="CRP FAMILY TRANSCRIPTIONAL REGULATORY PROTEIN"/>
    <property type="match status" value="1"/>
</dbReference>
<keyword evidence="1" id="KW-0678">Repressor</keyword>
<evidence type="ECO:0000256" key="8">
    <source>
        <dbReference type="ARBA" id="ARBA00023163"/>
    </source>
</evidence>
<dbReference type="Pfam" id="PF13545">
    <property type="entry name" value="HTH_Crp_2"/>
    <property type="match status" value="1"/>
</dbReference>
<evidence type="ECO:0000256" key="5">
    <source>
        <dbReference type="ARBA" id="ARBA00023125"/>
    </source>
</evidence>
<dbReference type="Proteomes" id="UP000325787">
    <property type="component" value="Chromosome"/>
</dbReference>
<keyword evidence="2" id="KW-0116">cAMP-binding</keyword>
<dbReference type="GO" id="GO:0003700">
    <property type="term" value="F:DNA-binding transcription factor activity"/>
    <property type="evidence" value="ECO:0007669"/>
    <property type="project" value="UniProtKB-ARBA"/>
</dbReference>
<dbReference type="InterPro" id="IPR014710">
    <property type="entry name" value="RmlC-like_jellyroll"/>
</dbReference>
<dbReference type="GO" id="GO:0005829">
    <property type="term" value="C:cytosol"/>
    <property type="evidence" value="ECO:0007669"/>
    <property type="project" value="TreeGrafter"/>
</dbReference>
<organism evidence="14 15">
    <name type="scientific">Saccharothrix syringae</name>
    <name type="common">Nocardiopsis syringae</name>
    <dbReference type="NCBI Taxonomy" id="103733"/>
    <lineage>
        <taxon>Bacteria</taxon>
        <taxon>Bacillati</taxon>
        <taxon>Actinomycetota</taxon>
        <taxon>Actinomycetes</taxon>
        <taxon>Pseudonocardiales</taxon>
        <taxon>Pseudonocardiaceae</taxon>
        <taxon>Saccharothrix</taxon>
    </lineage>
</organism>
<dbReference type="PROSITE" id="PS50042">
    <property type="entry name" value="CNMP_BINDING_3"/>
    <property type="match status" value="1"/>
</dbReference>
<keyword evidence="7" id="KW-0010">Activator</keyword>
<dbReference type="SMART" id="SM00100">
    <property type="entry name" value="cNMP"/>
    <property type="match status" value="1"/>
</dbReference>
<evidence type="ECO:0000256" key="11">
    <source>
        <dbReference type="ARBA" id="ARBA00068047"/>
    </source>
</evidence>